<keyword evidence="2" id="KW-1185">Reference proteome</keyword>
<dbReference type="EMBL" id="CP046172">
    <property type="protein sequence ID" value="QIS15324.1"/>
    <property type="molecule type" value="Genomic_DNA"/>
</dbReference>
<evidence type="ECO:0000313" key="2">
    <source>
        <dbReference type="Proteomes" id="UP000503540"/>
    </source>
</evidence>
<evidence type="ECO:0000313" key="1">
    <source>
        <dbReference type="EMBL" id="QIS15324.1"/>
    </source>
</evidence>
<dbReference type="KEGG" id="nah:F5544_37485"/>
<dbReference type="Proteomes" id="UP000503540">
    <property type="component" value="Chromosome"/>
</dbReference>
<name>A0A6G9YQ35_9NOCA</name>
<dbReference type="AlphaFoldDB" id="A0A6G9YQ35"/>
<protein>
    <recommendedName>
        <fullName evidence="3">DUF559 domain-containing protein</fullName>
    </recommendedName>
</protein>
<evidence type="ECO:0008006" key="3">
    <source>
        <dbReference type="Google" id="ProtNLM"/>
    </source>
</evidence>
<organism evidence="1 2">
    <name type="scientific">Nocardia arthritidis</name>
    <dbReference type="NCBI Taxonomy" id="228602"/>
    <lineage>
        <taxon>Bacteria</taxon>
        <taxon>Bacillati</taxon>
        <taxon>Actinomycetota</taxon>
        <taxon>Actinomycetes</taxon>
        <taxon>Mycobacteriales</taxon>
        <taxon>Nocardiaceae</taxon>
        <taxon>Nocardia</taxon>
    </lineage>
</organism>
<dbReference type="RefSeq" id="WP_167477591.1">
    <property type="nucleotide sequence ID" value="NZ_CP046172.1"/>
</dbReference>
<accession>A0A6G9YQ35</accession>
<sequence length="185" mass="20695">MIDIARTEPFEQAVVVGDSALQAGKTTRDELMVQLERASHRVGAPAARRVLSFLDGRAESVGESRSRVALRYSGLPMPESQAWIINPDEGPIARVDFLWPDLGIVGEFDGMVKYHKELRGDITAEQVVVDEKRREDALRALGWFVVRWTWSDLAQPEPLLARIRAAAEISRTTLRLGAWQPTLCC</sequence>
<proteinExistence type="predicted"/>
<gene>
    <name evidence="1" type="ORF">F5544_37485</name>
</gene>
<reference evidence="1 2" key="1">
    <citation type="journal article" date="2019" name="ACS Chem. Biol.">
        <title>Identification and Mobilization of a Cryptic Antibiotic Biosynthesis Gene Locus from a Human-Pathogenic Nocardia Isolate.</title>
        <authorList>
            <person name="Herisse M."/>
            <person name="Ishida K."/>
            <person name="Porter J.L."/>
            <person name="Howden B."/>
            <person name="Hertweck C."/>
            <person name="Stinear T.P."/>
            <person name="Pidot S.J."/>
        </authorList>
    </citation>
    <scope>NUCLEOTIDE SEQUENCE [LARGE SCALE GENOMIC DNA]</scope>
    <source>
        <strain evidence="1 2">AUSMDU00012717</strain>
    </source>
</reference>